<organism evidence="4 5">
    <name type="scientific">Mycolicibacterium hodleri</name>
    <dbReference type="NCBI Taxonomy" id="49897"/>
    <lineage>
        <taxon>Bacteria</taxon>
        <taxon>Bacillati</taxon>
        <taxon>Actinomycetota</taxon>
        <taxon>Actinomycetes</taxon>
        <taxon>Mycobacteriales</taxon>
        <taxon>Mycobacteriaceae</taxon>
        <taxon>Mycolicibacterium</taxon>
    </lineage>
</organism>
<evidence type="ECO:0000256" key="1">
    <source>
        <dbReference type="ARBA" id="ARBA00022679"/>
    </source>
</evidence>
<dbReference type="SUPFAM" id="SSF55729">
    <property type="entry name" value="Acyl-CoA N-acyltransferases (Nat)"/>
    <property type="match status" value="1"/>
</dbReference>
<dbReference type="PANTHER" id="PTHR43877">
    <property type="entry name" value="AMINOALKYLPHOSPHONATE N-ACETYLTRANSFERASE-RELATED-RELATED"/>
    <property type="match status" value="1"/>
</dbReference>
<dbReference type="OrthoDB" id="3788759at2"/>
<dbReference type="Pfam" id="PF00583">
    <property type="entry name" value="Acetyltransf_1"/>
    <property type="match status" value="1"/>
</dbReference>
<feature type="domain" description="N-acetyltransferase" evidence="3">
    <location>
        <begin position="26"/>
        <end position="176"/>
    </location>
</feature>
<protein>
    <submittedName>
        <fullName evidence="4">GNAT family N-acetyltransferase</fullName>
    </submittedName>
</protein>
<dbReference type="PROSITE" id="PS51186">
    <property type="entry name" value="GNAT"/>
    <property type="match status" value="1"/>
</dbReference>
<evidence type="ECO:0000259" key="3">
    <source>
        <dbReference type="PROSITE" id="PS51186"/>
    </source>
</evidence>
<dbReference type="Proteomes" id="UP000320095">
    <property type="component" value="Unassembled WGS sequence"/>
</dbReference>
<keyword evidence="5" id="KW-1185">Reference proteome</keyword>
<dbReference type="RefSeq" id="WP_140693800.1">
    <property type="nucleotide sequence ID" value="NZ_RCZG01000007.1"/>
</dbReference>
<evidence type="ECO:0000313" key="5">
    <source>
        <dbReference type="Proteomes" id="UP000320095"/>
    </source>
</evidence>
<dbReference type="InterPro" id="IPR000182">
    <property type="entry name" value="GNAT_dom"/>
</dbReference>
<reference evidence="4 5" key="1">
    <citation type="journal article" date="2019" name="Environ. Microbiol.">
        <title>Species interactions and distinct microbial communities in high Arctic permafrost affected cryosols are associated with the CH4 and CO2 gas fluxes.</title>
        <authorList>
            <person name="Altshuler I."/>
            <person name="Hamel J."/>
            <person name="Turney S."/>
            <person name="Magnuson E."/>
            <person name="Levesque R."/>
            <person name="Greer C."/>
            <person name="Whyte L.G."/>
        </authorList>
    </citation>
    <scope>NUCLEOTIDE SEQUENCE [LARGE SCALE GENOMIC DNA]</scope>
    <source>
        <strain evidence="4 5">S5.20</strain>
    </source>
</reference>
<dbReference type="AlphaFoldDB" id="A0A502E4S0"/>
<keyword evidence="1 4" id="KW-0808">Transferase</keyword>
<comment type="caution">
    <text evidence="4">The sequence shown here is derived from an EMBL/GenBank/DDBJ whole genome shotgun (WGS) entry which is preliminary data.</text>
</comment>
<dbReference type="InterPro" id="IPR050832">
    <property type="entry name" value="Bact_Acetyltransf"/>
</dbReference>
<evidence type="ECO:0000256" key="2">
    <source>
        <dbReference type="ARBA" id="ARBA00023315"/>
    </source>
</evidence>
<dbReference type="Gene3D" id="3.40.630.30">
    <property type="match status" value="1"/>
</dbReference>
<keyword evidence="2" id="KW-0012">Acyltransferase</keyword>
<dbReference type="InterPro" id="IPR016181">
    <property type="entry name" value="Acyl_CoA_acyltransferase"/>
</dbReference>
<name>A0A502E4S0_9MYCO</name>
<dbReference type="CDD" id="cd04301">
    <property type="entry name" value="NAT_SF"/>
    <property type="match status" value="1"/>
</dbReference>
<sequence length="176" mass="18918">MRKPAGPGKRAAVTPSSLTLVDGAKVELRELTCADYGAVVELSGTLSERDLYLRFFTAHPGYLDDWARTLTTRSREQCALGAFEGTTLIGLASYVKTTQPGYAEVSVVIAHQQHQRGVGTALLGSLRDIARANGIRHLVADVLAENVLMRKVIADGGWPCTQHLDGSVLSVDLTLD</sequence>
<accession>A0A502E4S0</accession>
<proteinExistence type="predicted"/>
<dbReference type="EMBL" id="RCZG01000007">
    <property type="protein sequence ID" value="TPG32728.1"/>
    <property type="molecule type" value="Genomic_DNA"/>
</dbReference>
<gene>
    <name evidence="4" type="ORF">EAH80_18150</name>
</gene>
<dbReference type="GO" id="GO:0016747">
    <property type="term" value="F:acyltransferase activity, transferring groups other than amino-acyl groups"/>
    <property type="evidence" value="ECO:0007669"/>
    <property type="project" value="InterPro"/>
</dbReference>
<evidence type="ECO:0000313" key="4">
    <source>
        <dbReference type="EMBL" id="TPG32728.1"/>
    </source>
</evidence>